<reference evidence="2" key="2">
    <citation type="submission" date="2020-09" db="EMBL/GenBank/DDBJ databases">
        <authorList>
            <person name="Sun Q."/>
            <person name="Kim S."/>
        </authorList>
    </citation>
    <scope>NUCLEOTIDE SEQUENCE</scope>
    <source>
        <strain evidence="2">KCTC 42651</strain>
    </source>
</reference>
<dbReference type="Proteomes" id="UP000630353">
    <property type="component" value="Unassembled WGS sequence"/>
</dbReference>
<proteinExistence type="predicted"/>
<evidence type="ECO:0000313" key="2">
    <source>
        <dbReference type="EMBL" id="GHD48967.1"/>
    </source>
</evidence>
<dbReference type="RefSeq" id="WP_189989068.1">
    <property type="nucleotide sequence ID" value="NZ_BMZS01000004.1"/>
</dbReference>
<dbReference type="PANTHER" id="PTHR43372">
    <property type="entry name" value="FATTY-ACID AMIDE HYDROLASE"/>
    <property type="match status" value="1"/>
</dbReference>
<dbReference type="EMBL" id="BMZS01000004">
    <property type="protein sequence ID" value="GHD48967.1"/>
    <property type="molecule type" value="Genomic_DNA"/>
</dbReference>
<sequence length="484" mass="52571">MTEIAFLPATELAARIRARQIGCLELLDHFLDRVDRHNPRLNAIVVRDVERARARAEAADAALSRGDVWGPLHGVPMTFKESYDMEGLPTTWGLPEFADRPAERDSTVVRRMREAGAVPFGKTNVPVMLADWQSYNPVYGSTNNPWDPGRTPGGSSGGSAAALAAGLTGLEAGSDIGASIRNPAHYCGVYGHKPTYGVVPMRGHALPGVLAAADISVVGPLARSADDLELALDAMAGADGLDAECWRLDLPEDARAEPREFRVAVMLTDPNCAQDDGLTGKLQATVDELARLGVRVSDTARPALDTTESHRLYIQLLRAATSGRLSDADLEQQRRIAAEADPDDFRYVPMVARAFTQGHRDWLRAHERRTHLREAWAAFFREWDLLLCPTAASTAFAHQQEGQRHERTIPVNGRPEPTVDQLFWAGLSSVVYLPSTVVPVGAARDGLPCGLQIIAGHGRDKTALAFAKMMEKQIGGFVPPPGYD</sequence>
<dbReference type="InterPro" id="IPR036928">
    <property type="entry name" value="AS_sf"/>
</dbReference>
<dbReference type="Pfam" id="PF01425">
    <property type="entry name" value="Amidase"/>
    <property type="match status" value="1"/>
</dbReference>
<accession>A0A918XRG4</accession>
<organism evidence="2 3">
    <name type="scientific">Thalassobaculum fulvum</name>
    <dbReference type="NCBI Taxonomy" id="1633335"/>
    <lineage>
        <taxon>Bacteria</taxon>
        <taxon>Pseudomonadati</taxon>
        <taxon>Pseudomonadota</taxon>
        <taxon>Alphaproteobacteria</taxon>
        <taxon>Rhodospirillales</taxon>
        <taxon>Thalassobaculaceae</taxon>
        <taxon>Thalassobaculum</taxon>
    </lineage>
</organism>
<gene>
    <name evidence="2" type="ORF">GCM10017083_20690</name>
</gene>
<protein>
    <submittedName>
        <fullName evidence="2">Amidase</fullName>
    </submittedName>
</protein>
<dbReference type="NCBIfam" id="NF004816">
    <property type="entry name" value="PRK06170.1"/>
    <property type="match status" value="1"/>
</dbReference>
<feature type="domain" description="Amidase" evidence="1">
    <location>
        <begin position="25"/>
        <end position="463"/>
    </location>
</feature>
<dbReference type="AlphaFoldDB" id="A0A918XRG4"/>
<comment type="caution">
    <text evidence="2">The sequence shown here is derived from an EMBL/GenBank/DDBJ whole genome shotgun (WGS) entry which is preliminary data.</text>
</comment>
<dbReference type="InterPro" id="IPR023631">
    <property type="entry name" value="Amidase_dom"/>
</dbReference>
<reference evidence="2" key="1">
    <citation type="journal article" date="2014" name="Int. J. Syst. Evol. Microbiol.">
        <title>Complete genome sequence of Corynebacterium casei LMG S-19264T (=DSM 44701T), isolated from a smear-ripened cheese.</title>
        <authorList>
            <consortium name="US DOE Joint Genome Institute (JGI-PGF)"/>
            <person name="Walter F."/>
            <person name="Albersmeier A."/>
            <person name="Kalinowski J."/>
            <person name="Ruckert C."/>
        </authorList>
    </citation>
    <scope>NUCLEOTIDE SEQUENCE</scope>
    <source>
        <strain evidence="2">KCTC 42651</strain>
    </source>
</reference>
<dbReference type="Gene3D" id="3.90.1300.10">
    <property type="entry name" value="Amidase signature (AS) domain"/>
    <property type="match status" value="1"/>
</dbReference>
<keyword evidence="3" id="KW-1185">Reference proteome</keyword>
<dbReference type="InterPro" id="IPR052739">
    <property type="entry name" value="FAAH2"/>
</dbReference>
<evidence type="ECO:0000259" key="1">
    <source>
        <dbReference type="Pfam" id="PF01425"/>
    </source>
</evidence>
<name>A0A918XRG4_9PROT</name>
<dbReference type="GO" id="GO:0012505">
    <property type="term" value="C:endomembrane system"/>
    <property type="evidence" value="ECO:0007669"/>
    <property type="project" value="TreeGrafter"/>
</dbReference>
<evidence type="ECO:0000313" key="3">
    <source>
        <dbReference type="Proteomes" id="UP000630353"/>
    </source>
</evidence>
<dbReference type="SUPFAM" id="SSF75304">
    <property type="entry name" value="Amidase signature (AS) enzymes"/>
    <property type="match status" value="1"/>
</dbReference>
<dbReference type="PANTHER" id="PTHR43372:SF4">
    <property type="entry name" value="FATTY-ACID AMIDE HYDROLASE 2"/>
    <property type="match status" value="1"/>
</dbReference>